<evidence type="ECO:0000256" key="4">
    <source>
        <dbReference type="ARBA" id="ARBA00012831"/>
    </source>
</evidence>
<dbReference type="PRINTS" id="PR01046">
    <property type="entry name" value="TRNASYNTHPRO"/>
</dbReference>
<dbReference type="InterPro" id="IPR036621">
    <property type="entry name" value="Anticodon-bd_dom_sf"/>
</dbReference>
<keyword evidence="8" id="KW-0067">ATP-binding</keyword>
<keyword evidence="6" id="KW-0436">Ligase</keyword>
<comment type="subcellular location">
    <subcellularLocation>
        <location evidence="1">Cytoplasm</location>
    </subcellularLocation>
</comment>
<comment type="caution">
    <text evidence="14">The sequence shown here is derived from an EMBL/GenBank/DDBJ whole genome shotgun (WGS) entry which is preliminary data.</text>
</comment>
<keyword evidence="7" id="KW-0547">Nucleotide-binding</keyword>
<gene>
    <name evidence="14" type="ORF">KCV03_g1332</name>
</gene>
<evidence type="ECO:0000259" key="13">
    <source>
        <dbReference type="PROSITE" id="PS50862"/>
    </source>
</evidence>
<dbReference type="GO" id="GO:0005524">
    <property type="term" value="F:ATP binding"/>
    <property type="evidence" value="ECO:0007669"/>
    <property type="project" value="UniProtKB-KW"/>
</dbReference>
<evidence type="ECO:0000256" key="8">
    <source>
        <dbReference type="ARBA" id="ARBA00022840"/>
    </source>
</evidence>
<keyword evidence="9" id="KW-0648">Protein biosynthesis</keyword>
<evidence type="ECO:0000256" key="6">
    <source>
        <dbReference type="ARBA" id="ARBA00022598"/>
    </source>
</evidence>
<dbReference type="InterPro" id="IPR004500">
    <property type="entry name" value="Pro-tRNA-synth_IIa_bac-type"/>
</dbReference>
<evidence type="ECO:0000256" key="7">
    <source>
        <dbReference type="ARBA" id="ARBA00022741"/>
    </source>
</evidence>
<dbReference type="OrthoDB" id="10267474at2759"/>
<evidence type="ECO:0000256" key="9">
    <source>
        <dbReference type="ARBA" id="ARBA00022917"/>
    </source>
</evidence>
<comment type="similarity">
    <text evidence="2">Belongs to the class-II aminoacyl-tRNA synthetase family.</text>
</comment>
<evidence type="ECO:0000256" key="2">
    <source>
        <dbReference type="ARBA" id="ARBA00008226"/>
    </source>
</evidence>
<protein>
    <recommendedName>
        <fullName evidence="4">proline--tRNA ligase</fullName>
        <ecNumber evidence="4">6.1.1.15</ecNumber>
    </recommendedName>
    <alternativeName>
        <fullName evidence="11">Prolyl-tRNA synthetase</fullName>
    </alternativeName>
</protein>
<reference evidence="14" key="2">
    <citation type="submission" date="2021-08" db="EMBL/GenBank/DDBJ databases">
        <authorList>
            <person name="Gostincar C."/>
            <person name="Sun X."/>
            <person name="Song Z."/>
            <person name="Gunde-Cimerman N."/>
        </authorList>
    </citation>
    <scope>NUCLEOTIDE SEQUENCE</scope>
    <source>
        <strain evidence="14">EXF-8016</strain>
    </source>
</reference>
<dbReference type="PANTHER" id="PTHR42753">
    <property type="entry name" value="MITOCHONDRIAL RIBOSOME PROTEIN L39/PROLYL-TRNA LIGASE FAMILY MEMBER"/>
    <property type="match status" value="1"/>
</dbReference>
<dbReference type="GO" id="GO:0005739">
    <property type="term" value="C:mitochondrion"/>
    <property type="evidence" value="ECO:0007669"/>
    <property type="project" value="TreeGrafter"/>
</dbReference>
<dbReference type="Pfam" id="PF00587">
    <property type="entry name" value="tRNA-synt_2b"/>
    <property type="match status" value="1"/>
</dbReference>
<dbReference type="Proteomes" id="UP000767238">
    <property type="component" value="Unassembled WGS sequence"/>
</dbReference>
<name>A0A9P8GMF7_AURME</name>
<comment type="subunit">
    <text evidence="3">Homodimer.</text>
</comment>
<dbReference type="FunFam" id="3.30.930.10:FF:000066">
    <property type="entry name" value="Proline--tRNA ligase"/>
    <property type="match status" value="1"/>
</dbReference>
<organism evidence="14 15">
    <name type="scientific">Aureobasidium melanogenum</name>
    <name type="common">Aureobasidium pullulans var. melanogenum</name>
    <dbReference type="NCBI Taxonomy" id="46634"/>
    <lineage>
        <taxon>Eukaryota</taxon>
        <taxon>Fungi</taxon>
        <taxon>Dikarya</taxon>
        <taxon>Ascomycota</taxon>
        <taxon>Pezizomycotina</taxon>
        <taxon>Dothideomycetes</taxon>
        <taxon>Dothideomycetidae</taxon>
        <taxon>Dothideales</taxon>
        <taxon>Saccotheciaceae</taxon>
        <taxon>Aureobasidium</taxon>
    </lineage>
</organism>
<dbReference type="GO" id="GO:0006433">
    <property type="term" value="P:prolyl-tRNA aminoacylation"/>
    <property type="evidence" value="ECO:0007669"/>
    <property type="project" value="InterPro"/>
</dbReference>
<dbReference type="InterPro" id="IPR002316">
    <property type="entry name" value="Pro-tRNA-ligase_IIa"/>
</dbReference>
<accession>A0A9P8GMF7</accession>
<dbReference type="CDD" id="cd00861">
    <property type="entry name" value="ProRS_anticodon_short"/>
    <property type="match status" value="1"/>
</dbReference>
<dbReference type="InterPro" id="IPR044140">
    <property type="entry name" value="ProRS_anticodon_short"/>
</dbReference>
<reference evidence="14" key="1">
    <citation type="journal article" date="2021" name="J Fungi (Basel)">
        <title>Virulence traits and population genomics of the black yeast Aureobasidium melanogenum.</title>
        <authorList>
            <person name="Cernosa A."/>
            <person name="Sun X."/>
            <person name="Gostincar C."/>
            <person name="Fang C."/>
            <person name="Gunde-Cimerman N."/>
            <person name="Song Z."/>
        </authorList>
    </citation>
    <scope>NUCLEOTIDE SEQUENCE</scope>
    <source>
        <strain evidence="14">EXF-8016</strain>
    </source>
</reference>
<evidence type="ECO:0000256" key="5">
    <source>
        <dbReference type="ARBA" id="ARBA00022490"/>
    </source>
</evidence>
<dbReference type="Pfam" id="PF03129">
    <property type="entry name" value="HGTP_anticodon"/>
    <property type="match status" value="1"/>
</dbReference>
<dbReference type="EMBL" id="JAHFYH010000005">
    <property type="protein sequence ID" value="KAH0232334.1"/>
    <property type="molecule type" value="Genomic_DNA"/>
</dbReference>
<evidence type="ECO:0000256" key="3">
    <source>
        <dbReference type="ARBA" id="ARBA00011738"/>
    </source>
</evidence>
<dbReference type="AlphaFoldDB" id="A0A9P8GMF7"/>
<evidence type="ECO:0000256" key="10">
    <source>
        <dbReference type="ARBA" id="ARBA00023146"/>
    </source>
</evidence>
<dbReference type="GO" id="GO:0004827">
    <property type="term" value="F:proline-tRNA ligase activity"/>
    <property type="evidence" value="ECO:0007669"/>
    <property type="project" value="UniProtKB-EC"/>
</dbReference>
<feature type="non-terminal residue" evidence="14">
    <location>
        <position position="1"/>
    </location>
</feature>
<dbReference type="EC" id="6.1.1.15" evidence="4"/>
<dbReference type="Gene3D" id="3.30.930.10">
    <property type="entry name" value="Bira Bifunctional Protein, Domain 2"/>
    <property type="match status" value="2"/>
</dbReference>
<feature type="domain" description="Aminoacyl-transfer RNA synthetases class-II family profile" evidence="13">
    <location>
        <begin position="97"/>
        <end position="525"/>
    </location>
</feature>
<dbReference type="SUPFAM" id="SSF55681">
    <property type="entry name" value="Class II aaRS and biotin synthetases"/>
    <property type="match status" value="1"/>
</dbReference>
<keyword evidence="10" id="KW-0030">Aminoacyl-tRNA synthetase</keyword>
<dbReference type="InterPro" id="IPR004154">
    <property type="entry name" value="Anticodon-bd"/>
</dbReference>
<evidence type="ECO:0000313" key="15">
    <source>
        <dbReference type="Proteomes" id="UP000767238"/>
    </source>
</evidence>
<dbReference type="InterPro" id="IPR006195">
    <property type="entry name" value="aa-tRNA-synth_II"/>
</dbReference>
<dbReference type="InterPro" id="IPR002314">
    <property type="entry name" value="aa-tRNA-synt_IIb"/>
</dbReference>
<dbReference type="InterPro" id="IPR050062">
    <property type="entry name" value="Pro-tRNA_synthetase"/>
</dbReference>
<dbReference type="PANTHER" id="PTHR42753:SF2">
    <property type="entry name" value="PROLINE--TRNA LIGASE"/>
    <property type="match status" value="1"/>
</dbReference>
<evidence type="ECO:0000313" key="14">
    <source>
        <dbReference type="EMBL" id="KAH0232334.1"/>
    </source>
</evidence>
<dbReference type="CDD" id="cd00779">
    <property type="entry name" value="ProRS_core_prok"/>
    <property type="match status" value="1"/>
</dbReference>
<dbReference type="Gene3D" id="3.40.50.800">
    <property type="entry name" value="Anticodon-binding domain"/>
    <property type="match status" value="1"/>
</dbReference>
<keyword evidence="5" id="KW-0963">Cytoplasm</keyword>
<evidence type="ECO:0000256" key="12">
    <source>
        <dbReference type="ARBA" id="ARBA00047671"/>
    </source>
</evidence>
<dbReference type="SUPFAM" id="SSF52954">
    <property type="entry name" value="Class II aaRS ABD-related"/>
    <property type="match status" value="1"/>
</dbReference>
<dbReference type="NCBIfam" id="TIGR00409">
    <property type="entry name" value="proS_fam_II"/>
    <property type="match status" value="1"/>
</dbReference>
<evidence type="ECO:0000256" key="11">
    <source>
        <dbReference type="ARBA" id="ARBA00029731"/>
    </source>
</evidence>
<proteinExistence type="inferred from homology"/>
<sequence>MALGMRMYSHIALSRCAPSSRAVGRLVHTLPRNLSTTCSRSISPSSTIQRLSRFWIPTVGAERSKDAKDESHELLIRAGYLRQAHAGIFHMLPLGNRVQQKLEALIDKHMESIGAARVSLSTISSEELWKKTGRFVGHGGELFGFHDRKDAKFLLSPTHEEEITSLVASTVQSYKDLPLRLYQIGRKFRDEARPRQGLLRGREFTMKDLYTFDITEQQARQTYEEVRLAYRAFLDELKLPYLVAEADSGNIGGTLSHEYHFVSAKGEDNVISCGSCGYTINDELAITLIDQPNQVSIEHRKDLSRWVGITKDRSSLVVAWFPTFTQQFSGTDSTKNEINPNVIKALVPDIDLSVENPLEIWDKANPRQESGTRSSSAQIIEINDERLPLTDSTCTDIQQKLQPRELLLPSSKFNSVQFQLRPRKNGKSMQLTRTLTGDPCQKCADGNVTVNRAIEVGHTFHLGTRYSLPLSATFVDSNDVRQTIEMGCHGIGVSRLVGAIASMLSDAKGLNWPAAIAPFSAVVIPANGNEDAAEDVTKKLVSSGFDAVLDDRKKPMGWKLNDADLVGYPLIVVLGRAWKTEGKVEVQCRRLDIKEEVQCGGDVSSALEQRLQNLLKQL</sequence>
<dbReference type="InterPro" id="IPR033730">
    <property type="entry name" value="ProRS_core_prok"/>
</dbReference>
<evidence type="ECO:0000256" key="1">
    <source>
        <dbReference type="ARBA" id="ARBA00004496"/>
    </source>
</evidence>
<dbReference type="PROSITE" id="PS50862">
    <property type="entry name" value="AA_TRNA_LIGASE_II"/>
    <property type="match status" value="1"/>
</dbReference>
<comment type="catalytic activity">
    <reaction evidence="12">
        <text>tRNA(Pro) + L-proline + ATP = L-prolyl-tRNA(Pro) + AMP + diphosphate</text>
        <dbReference type="Rhea" id="RHEA:14305"/>
        <dbReference type="Rhea" id="RHEA-COMP:9700"/>
        <dbReference type="Rhea" id="RHEA-COMP:9702"/>
        <dbReference type="ChEBI" id="CHEBI:30616"/>
        <dbReference type="ChEBI" id="CHEBI:33019"/>
        <dbReference type="ChEBI" id="CHEBI:60039"/>
        <dbReference type="ChEBI" id="CHEBI:78442"/>
        <dbReference type="ChEBI" id="CHEBI:78532"/>
        <dbReference type="ChEBI" id="CHEBI:456215"/>
        <dbReference type="EC" id="6.1.1.15"/>
    </reaction>
</comment>
<dbReference type="InterPro" id="IPR045864">
    <property type="entry name" value="aa-tRNA-synth_II/BPL/LPL"/>
</dbReference>